<protein>
    <submittedName>
        <fullName evidence="2">Ig-like domain (Group 3)</fullName>
    </submittedName>
</protein>
<organism evidence="2 3">
    <name type="scientific">Methanobrevibacter millerae</name>
    <dbReference type="NCBI Taxonomy" id="230361"/>
    <lineage>
        <taxon>Archaea</taxon>
        <taxon>Methanobacteriati</taxon>
        <taxon>Methanobacteriota</taxon>
        <taxon>Methanomada group</taxon>
        <taxon>Methanobacteria</taxon>
        <taxon>Methanobacteriales</taxon>
        <taxon>Methanobacteriaceae</taxon>
        <taxon>Methanobrevibacter</taxon>
    </lineage>
</organism>
<reference evidence="2 3" key="1">
    <citation type="submission" date="2016-10" db="EMBL/GenBank/DDBJ databases">
        <authorList>
            <person name="Varghese N."/>
            <person name="Submissions S."/>
        </authorList>
    </citation>
    <scope>NUCLEOTIDE SEQUENCE [LARGE SCALE GENOMIC DNA]</scope>
    <source>
        <strain evidence="2 3">DSM 16643</strain>
    </source>
</reference>
<evidence type="ECO:0000313" key="3">
    <source>
        <dbReference type="Proteomes" id="UP000323439"/>
    </source>
</evidence>
<dbReference type="InterPro" id="IPR008964">
    <property type="entry name" value="Invasin/intimin_cell_adhesion"/>
</dbReference>
<feature type="domain" description="Bacterial Ig-like" evidence="1">
    <location>
        <begin position="50"/>
        <end position="126"/>
    </location>
</feature>
<dbReference type="InterPro" id="IPR032109">
    <property type="entry name" value="Big_3_5"/>
</dbReference>
<name>A0A1G5XLE0_9EURY</name>
<feature type="non-terminal residue" evidence="2">
    <location>
        <position position="1"/>
    </location>
</feature>
<dbReference type="AlphaFoldDB" id="A0A1G5XLE0"/>
<dbReference type="Gene3D" id="2.60.40.10">
    <property type="entry name" value="Immunoglobulins"/>
    <property type="match status" value="5"/>
</dbReference>
<accession>A0A1G5XLE0</accession>
<dbReference type="SUPFAM" id="SSF49373">
    <property type="entry name" value="Invasin/intimin cell-adhesion fragments"/>
    <property type="match status" value="1"/>
</dbReference>
<dbReference type="EMBL" id="FMXB01000029">
    <property type="protein sequence ID" value="SDA70764.1"/>
    <property type="molecule type" value="Genomic_DNA"/>
</dbReference>
<keyword evidence="3" id="KW-1185">Reference proteome</keyword>
<dbReference type="InterPro" id="IPR013783">
    <property type="entry name" value="Ig-like_fold"/>
</dbReference>
<dbReference type="RefSeq" id="WP_188118175.1">
    <property type="nucleotide sequence ID" value="NZ_FMXB01000029.1"/>
</dbReference>
<feature type="domain" description="Bacterial Ig-like" evidence="1">
    <location>
        <begin position="494"/>
        <end position="561"/>
    </location>
</feature>
<evidence type="ECO:0000313" key="2">
    <source>
        <dbReference type="EMBL" id="SDA70764.1"/>
    </source>
</evidence>
<dbReference type="Proteomes" id="UP000323439">
    <property type="component" value="Unassembled WGS sequence"/>
</dbReference>
<gene>
    <name evidence="2" type="ORF">SAMN02910315_02321</name>
</gene>
<dbReference type="SUPFAM" id="SSF117074">
    <property type="entry name" value="Hypothetical protein PA1324"/>
    <property type="match status" value="1"/>
</dbReference>
<dbReference type="Pfam" id="PF16640">
    <property type="entry name" value="Big_3_5"/>
    <property type="match status" value="2"/>
</dbReference>
<dbReference type="OrthoDB" id="71598at2157"/>
<sequence>KAVVDISDLEPGKHAVEVNYSGDDKYASVSNTTVIDIPRVDDYGIDVDAVVDGTSVDITVSVPADVITGPVLIDVDGIGYYANATNGQAKLHLDNLTKGNHEVVATYPGDDKYVSKTSDAVDFEVNLIPTSVDVNVDSPIEVGEIAKILITVTDGATGVVNVTVNGETQSVGLVDSKATVYVSGLVNDTYPIIVKYLGDDKYDASENTDHEIEVNKVSVYDFTVIASDAVVGGTSTVTVILPSDAEGTVTVGNKTAKVENGKAVIVLDEETTPGEKTVTVSYSGDGKYEGFAGETASYNVTVSVKPTSSISIDVNDVYHVGDAIVITLTTVNSTGNVTVTINGESYAVKDNKVTIPSGLAEGTYTVVANLAEDEYYQASSATATFGVIKYASDIQIKVDDVYTVGSEIVIALTPVNSTGEVTVTINGQSYAVKDNKVTIPDGLAKGSYSVVAKLAADDKYLASESSATFNVIKNDIELTLDVGGDIIVGEDKIITVTLNVDDATGSVIISVNGVEYSAPISGNKATLTLSGLENGTYTVKAAYAGDDKYLANETDSASFDVSKLKNYVDINVTTSKDTAVISVEMPEGVNGIVLVDVNDKGYYVNVTDGKGSLELTGLENGDYTVTVKYDDGEWESVENTTSFELHYNPDPTPITIISHSIVLGENLTVLVVVDSEITDNVTITIDGKEYSSKVSEGIARFSVSGLDVGSYMILAKYAGSEEYGANSTTAFVEVTKVVDYPAYITNKVKNITVHLPEDATGNVTLEIEGKTFTGEIVNGTVNVYDADLTPGYHNVTLIYDGDDKYAPRVTDMEIYVENMAIISAPDVTKYFSGPERFYVYLVDLEGKGVANATISIIINGITYTRYTNESGVASLALNLNSGNYTVSVIFEGNDEFEATGTVAIVDVLPTIYANDVFKVFRNGTQYYALFLDGEGNPLVNTDVSFNIHGVFYTRTTNGNGVAKLNINLEEGEYILTAINPVTGEMRTNTVEVISRIVENHDLTKYYRNASQFSVRILGDDGNPVGAGEEVTFNIHGVIYTRTTDENGYATLNINLLPDSYIITTYYKDCAESNHIVVLPILFADNMEVSAGSDFVFKAHLLDGQGNPYAGQTIEFVLDYGNTYSAVTDSNGDAKVTLNLQAGKHLIKATYETASVIKTILAK</sequence>
<proteinExistence type="predicted"/>
<evidence type="ECO:0000259" key="1">
    <source>
        <dbReference type="Pfam" id="PF16640"/>
    </source>
</evidence>